<protein>
    <submittedName>
        <fullName evidence="2">Uncharacterized protein</fullName>
    </submittedName>
</protein>
<sequence length="287" mass="30908">MWEQRDFSTRFGVGGARDPGGLFFHRAGIIDPFRVGSVCIRGHSITLKSDELAHWSDIQVEFSRLPVRPLKGSEQANGNDSYSELPSEASDVCEHTSALPSDKVILMIIAGVTAHIRQHRPCPRRSGILWILLDMYNTGKGGGRRDCWGDANIAVVLRAYRATLSSSLTRFRSINPWFPTFRGFTAARRSSIGIPWMLLIYDQCRVYIAGMCMLTSMGASSTASAGGSAIVIGGVILLVRSSLRGVKTRISSTTWLAIDGDVEAVVGFIGSDGPSSTGVNPTCPGGG</sequence>
<reference evidence="2 3" key="1">
    <citation type="journal article" date="2012" name="Science">
        <title>The Paleozoic origin of enzymatic lignin decomposition reconstructed from 31 fungal genomes.</title>
        <authorList>
            <person name="Floudas D."/>
            <person name="Binder M."/>
            <person name="Riley R."/>
            <person name="Barry K."/>
            <person name="Blanchette R.A."/>
            <person name="Henrissat B."/>
            <person name="Martinez A.T."/>
            <person name="Otillar R."/>
            <person name="Spatafora J.W."/>
            <person name="Yadav J.S."/>
            <person name="Aerts A."/>
            <person name="Benoit I."/>
            <person name="Boyd A."/>
            <person name="Carlson A."/>
            <person name="Copeland A."/>
            <person name="Coutinho P.M."/>
            <person name="de Vries R.P."/>
            <person name="Ferreira P."/>
            <person name="Findley K."/>
            <person name="Foster B."/>
            <person name="Gaskell J."/>
            <person name="Glotzer D."/>
            <person name="Gorecki P."/>
            <person name="Heitman J."/>
            <person name="Hesse C."/>
            <person name="Hori C."/>
            <person name="Igarashi K."/>
            <person name="Jurgens J.A."/>
            <person name="Kallen N."/>
            <person name="Kersten P."/>
            <person name="Kohler A."/>
            <person name="Kuees U."/>
            <person name="Kumar T.K.A."/>
            <person name="Kuo A."/>
            <person name="LaButti K."/>
            <person name="Larrondo L.F."/>
            <person name="Lindquist E."/>
            <person name="Ling A."/>
            <person name="Lombard V."/>
            <person name="Lucas S."/>
            <person name="Lundell T."/>
            <person name="Martin R."/>
            <person name="McLaughlin D.J."/>
            <person name="Morgenstern I."/>
            <person name="Morin E."/>
            <person name="Murat C."/>
            <person name="Nagy L.G."/>
            <person name="Nolan M."/>
            <person name="Ohm R.A."/>
            <person name="Patyshakuliyeva A."/>
            <person name="Rokas A."/>
            <person name="Ruiz-Duenas F.J."/>
            <person name="Sabat G."/>
            <person name="Salamov A."/>
            <person name="Samejima M."/>
            <person name="Schmutz J."/>
            <person name="Slot J.C."/>
            <person name="St John F."/>
            <person name="Stenlid J."/>
            <person name="Sun H."/>
            <person name="Sun S."/>
            <person name="Syed K."/>
            <person name="Tsang A."/>
            <person name="Wiebenga A."/>
            <person name="Young D."/>
            <person name="Pisabarro A."/>
            <person name="Eastwood D.C."/>
            <person name="Martin F."/>
            <person name="Cullen D."/>
            <person name="Grigoriev I.V."/>
            <person name="Hibbett D.S."/>
        </authorList>
    </citation>
    <scope>NUCLEOTIDE SEQUENCE</scope>
    <source>
        <strain evidence="3">FP-58527</strain>
    </source>
</reference>
<accession>S8FPB3</accession>
<organism evidence="2 3">
    <name type="scientific">Fomitopsis schrenkii</name>
    <name type="common">Brown rot fungus</name>
    <dbReference type="NCBI Taxonomy" id="2126942"/>
    <lineage>
        <taxon>Eukaryota</taxon>
        <taxon>Fungi</taxon>
        <taxon>Dikarya</taxon>
        <taxon>Basidiomycota</taxon>
        <taxon>Agaricomycotina</taxon>
        <taxon>Agaricomycetes</taxon>
        <taxon>Polyporales</taxon>
        <taxon>Fomitopsis</taxon>
    </lineage>
</organism>
<dbReference type="AlphaFoldDB" id="S8FPB3"/>
<gene>
    <name evidence="2" type="ORF">FOMPIDRAFT_115674</name>
</gene>
<keyword evidence="1" id="KW-1133">Transmembrane helix</keyword>
<dbReference type="EMBL" id="KE504151">
    <property type="protein sequence ID" value="EPT00135.1"/>
    <property type="molecule type" value="Genomic_DNA"/>
</dbReference>
<evidence type="ECO:0000256" key="1">
    <source>
        <dbReference type="SAM" id="Phobius"/>
    </source>
</evidence>
<dbReference type="HOGENOM" id="CLU_969890_0_0_1"/>
<proteinExistence type="predicted"/>
<evidence type="ECO:0000313" key="2">
    <source>
        <dbReference type="EMBL" id="EPT00135.1"/>
    </source>
</evidence>
<dbReference type="Proteomes" id="UP000015241">
    <property type="component" value="Unassembled WGS sequence"/>
</dbReference>
<name>S8FPB3_FOMSC</name>
<keyword evidence="1" id="KW-0472">Membrane</keyword>
<feature type="transmembrane region" description="Helical" evidence="1">
    <location>
        <begin position="206"/>
        <end position="239"/>
    </location>
</feature>
<keyword evidence="1" id="KW-0812">Transmembrane</keyword>
<dbReference type="InParanoid" id="S8FPB3"/>
<evidence type="ECO:0000313" key="3">
    <source>
        <dbReference type="Proteomes" id="UP000015241"/>
    </source>
</evidence>
<keyword evidence="3" id="KW-1185">Reference proteome</keyword>